<evidence type="ECO:0000256" key="8">
    <source>
        <dbReference type="RuleBase" id="RU003918"/>
    </source>
</evidence>
<dbReference type="InterPro" id="IPR018046">
    <property type="entry name" value="Pili_assmbl_chaperone_CS"/>
</dbReference>
<dbReference type="InterPro" id="IPR013783">
    <property type="entry name" value="Ig-like_fold"/>
</dbReference>
<keyword evidence="5" id="KW-0574">Periplasm</keyword>
<dbReference type="InterPro" id="IPR036316">
    <property type="entry name" value="Pili_assmbl_chap_C_dom_sf"/>
</dbReference>
<name>A0A422ZRY7_KLEPN</name>
<dbReference type="Proteomes" id="UP000196447">
    <property type="component" value="Unassembled WGS sequence"/>
</dbReference>
<comment type="subcellular location">
    <subcellularLocation>
        <location evidence="1 8">Periplasm</location>
    </subcellularLocation>
</comment>
<dbReference type="AlphaFoldDB" id="A0A422ZRY7"/>
<evidence type="ECO:0000256" key="1">
    <source>
        <dbReference type="ARBA" id="ARBA00004418"/>
    </source>
</evidence>
<dbReference type="Gene3D" id="2.60.40.10">
    <property type="entry name" value="Immunoglobulins"/>
    <property type="match status" value="2"/>
</dbReference>
<sequence>MRLPLTSALLLAALSCTPSCFAVAPEASGISLSQFRIIYPGADTKGVTWSLTNNTDRAWLIQSWMRPVDFTTGLPMPETESSASSAKIPFLVTPPLKRVDAGEGMTLRIRLTELSLPKDRESVFYLSVKAIPAITDSDSASNGKLVVAVVNNIKLFYRPEGLPAGGVKKAAAQLRFSRQGESLVVDNPTPFYINFSQVTVGGKPISADGLRKLVPPYGQQRYDLVKGMSGPVEWQVLDEDHRPTLLQHQAL</sequence>
<dbReference type="InterPro" id="IPR016148">
    <property type="entry name" value="Pili_assmbl_chaperone_C"/>
</dbReference>
<keyword evidence="7" id="KW-0393">Immunoglobulin domain</keyword>
<dbReference type="Pfam" id="PF00345">
    <property type="entry name" value="PapD_N"/>
    <property type="match status" value="1"/>
</dbReference>
<evidence type="ECO:0000259" key="9">
    <source>
        <dbReference type="Pfam" id="PF00345"/>
    </source>
</evidence>
<evidence type="ECO:0000256" key="5">
    <source>
        <dbReference type="ARBA" id="ARBA00022764"/>
    </source>
</evidence>
<organism evidence="11 12">
    <name type="scientific">Klebsiella pneumoniae</name>
    <dbReference type="NCBI Taxonomy" id="573"/>
    <lineage>
        <taxon>Bacteria</taxon>
        <taxon>Pseudomonadati</taxon>
        <taxon>Pseudomonadota</taxon>
        <taxon>Gammaproteobacteria</taxon>
        <taxon>Enterobacterales</taxon>
        <taxon>Enterobacteriaceae</taxon>
        <taxon>Klebsiella/Raoultella group</taxon>
        <taxon>Klebsiella</taxon>
        <taxon>Klebsiella pneumoniae complex</taxon>
    </lineage>
</organism>
<evidence type="ECO:0000313" key="11">
    <source>
        <dbReference type="EMBL" id="OVF70866.1"/>
    </source>
</evidence>
<proteinExistence type="inferred from homology"/>
<reference evidence="11 12" key="1">
    <citation type="submission" date="2017-03" db="EMBL/GenBank/DDBJ databases">
        <authorList>
            <person name="Fouts D."/>
            <person name="Stalin M.J."/>
            <person name="Chen L."/>
            <person name="Wright M."/>
            <person name="Sutton G."/>
            <person name="Nguyen K."/>
            <person name="Vanduin D."/>
            <person name="Rojas L."/>
            <person name="Hujer A."/>
            <person name="Hujer K."/>
            <person name="Bonomo R."/>
            <person name="Kreiswirth B."/>
            <person name="Adams M."/>
        </authorList>
    </citation>
    <scope>NUCLEOTIDE SEQUENCE [LARGE SCALE GENOMIC DNA]</scope>
    <source>
        <strain evidence="11 12">39383</strain>
    </source>
</reference>
<comment type="caution">
    <text evidence="11">The sequence shown here is derived from an EMBL/GenBank/DDBJ whole genome shotgun (WGS) entry which is preliminary data.</text>
</comment>
<keyword evidence="4" id="KW-0732">Signal</keyword>
<dbReference type="InterPro" id="IPR008962">
    <property type="entry name" value="PapD-like_sf"/>
</dbReference>
<dbReference type="GO" id="GO:0071555">
    <property type="term" value="P:cell wall organization"/>
    <property type="evidence" value="ECO:0007669"/>
    <property type="project" value="InterPro"/>
</dbReference>
<dbReference type="GO" id="GO:0030288">
    <property type="term" value="C:outer membrane-bounded periplasmic space"/>
    <property type="evidence" value="ECO:0007669"/>
    <property type="project" value="InterPro"/>
</dbReference>
<dbReference type="InterPro" id="IPR016147">
    <property type="entry name" value="Pili_assmbl_chaperone_N"/>
</dbReference>
<evidence type="ECO:0000256" key="6">
    <source>
        <dbReference type="ARBA" id="ARBA00023186"/>
    </source>
</evidence>
<dbReference type="Pfam" id="PF02753">
    <property type="entry name" value="PapD_C"/>
    <property type="match status" value="1"/>
</dbReference>
<feature type="domain" description="Pili assembly chaperone N-terminal" evidence="9">
    <location>
        <begin position="29"/>
        <end position="162"/>
    </location>
</feature>
<gene>
    <name evidence="11" type="ORF">B5L96_14325</name>
</gene>
<feature type="domain" description="Pili assembly chaperone C-terminal" evidence="10">
    <location>
        <begin position="185"/>
        <end position="238"/>
    </location>
</feature>
<dbReference type="PANTHER" id="PTHR30251">
    <property type="entry name" value="PILUS ASSEMBLY CHAPERONE"/>
    <property type="match status" value="1"/>
</dbReference>
<dbReference type="SUPFAM" id="SSF49354">
    <property type="entry name" value="PapD-like"/>
    <property type="match status" value="1"/>
</dbReference>
<dbReference type="PRINTS" id="PR00969">
    <property type="entry name" value="CHAPERONPILI"/>
</dbReference>
<evidence type="ECO:0000259" key="10">
    <source>
        <dbReference type="Pfam" id="PF02753"/>
    </source>
</evidence>
<dbReference type="InterPro" id="IPR050643">
    <property type="entry name" value="Periplasmic_pilus_chap"/>
</dbReference>
<evidence type="ECO:0000256" key="7">
    <source>
        <dbReference type="ARBA" id="ARBA00023319"/>
    </source>
</evidence>
<protein>
    <submittedName>
        <fullName evidence="11">Uncharacterized protein</fullName>
    </submittedName>
</protein>
<dbReference type="EMBL" id="NDBK01000064">
    <property type="protein sequence ID" value="OVF70866.1"/>
    <property type="molecule type" value="Genomic_DNA"/>
</dbReference>
<evidence type="ECO:0000256" key="4">
    <source>
        <dbReference type="ARBA" id="ARBA00022729"/>
    </source>
</evidence>
<keyword evidence="6 8" id="KW-0143">Chaperone</keyword>
<dbReference type="SUPFAM" id="SSF49584">
    <property type="entry name" value="Periplasmic chaperone C-domain"/>
    <property type="match status" value="1"/>
</dbReference>
<dbReference type="PROSITE" id="PS00635">
    <property type="entry name" value="PILI_CHAPERONE"/>
    <property type="match status" value="1"/>
</dbReference>
<dbReference type="PROSITE" id="PS51257">
    <property type="entry name" value="PROKAR_LIPOPROTEIN"/>
    <property type="match status" value="1"/>
</dbReference>
<evidence type="ECO:0000313" key="12">
    <source>
        <dbReference type="Proteomes" id="UP000196447"/>
    </source>
</evidence>
<evidence type="ECO:0000256" key="2">
    <source>
        <dbReference type="ARBA" id="ARBA00007399"/>
    </source>
</evidence>
<dbReference type="PANTHER" id="PTHR30251:SF2">
    <property type="entry name" value="FIMBRIAL CHAPERONE YADV-RELATED"/>
    <property type="match status" value="1"/>
</dbReference>
<accession>A0A422ZRY7</accession>
<dbReference type="RefSeq" id="WP_087748874.1">
    <property type="nucleotide sequence ID" value="NZ_CAAGTK010000002.1"/>
</dbReference>
<dbReference type="InterPro" id="IPR001829">
    <property type="entry name" value="Pili_assmbl_chaperone_bac"/>
</dbReference>
<evidence type="ECO:0000256" key="3">
    <source>
        <dbReference type="ARBA" id="ARBA00022558"/>
    </source>
</evidence>
<comment type="similarity">
    <text evidence="2 8">Belongs to the periplasmic pilus chaperone family.</text>
</comment>
<keyword evidence="3" id="KW-1029">Fimbrium biogenesis</keyword>